<name>A0ABR7HL48_9FIRM</name>
<dbReference type="Proteomes" id="UP000636755">
    <property type="component" value="Unassembled WGS sequence"/>
</dbReference>
<accession>A0ABR7HL48</accession>
<sequence length="86" mass="10129">MLPVDESLLTPIDMKVRPDDTPRDIAYKELLKDQLAFCQSNSELILKRANKLYDIVVNYPDKNINLVKRCCRFDKLEKVLQKYLNN</sequence>
<dbReference type="Gene3D" id="3.10.129.130">
    <property type="match status" value="1"/>
</dbReference>
<reference evidence="1 2" key="1">
    <citation type="submission" date="2020-08" db="EMBL/GenBank/DDBJ databases">
        <title>Genome public.</title>
        <authorList>
            <person name="Liu C."/>
            <person name="Sun Q."/>
        </authorList>
    </citation>
    <scope>NUCLEOTIDE SEQUENCE [LARGE SCALE GENOMIC DNA]</scope>
    <source>
        <strain evidence="1 2">NSJ-71</strain>
    </source>
</reference>
<evidence type="ECO:0000313" key="1">
    <source>
        <dbReference type="EMBL" id="MBC5728190.1"/>
    </source>
</evidence>
<keyword evidence="2" id="KW-1185">Reference proteome</keyword>
<organism evidence="1 2">
    <name type="scientific">Ruminococcus intestinalis</name>
    <dbReference type="NCBI Taxonomy" id="2763066"/>
    <lineage>
        <taxon>Bacteria</taxon>
        <taxon>Bacillati</taxon>
        <taxon>Bacillota</taxon>
        <taxon>Clostridia</taxon>
        <taxon>Eubacteriales</taxon>
        <taxon>Oscillospiraceae</taxon>
        <taxon>Ruminococcus</taxon>
    </lineage>
</organism>
<protein>
    <submittedName>
        <fullName evidence="1">Type III toxin-antitoxin system ToxN/AbiQ family toxin</fullName>
    </submittedName>
</protein>
<gene>
    <name evidence="1" type="ORF">H8R91_06605</name>
</gene>
<dbReference type="InterPro" id="IPR053735">
    <property type="entry name" value="Type_III_TA_endoRNase"/>
</dbReference>
<dbReference type="InterPro" id="IPR025911">
    <property type="entry name" value="ToxN/AbiQ_toxin"/>
</dbReference>
<evidence type="ECO:0000313" key="2">
    <source>
        <dbReference type="Proteomes" id="UP000636755"/>
    </source>
</evidence>
<dbReference type="Pfam" id="PF13958">
    <property type="entry name" value="ToxN_toxin"/>
    <property type="match status" value="1"/>
</dbReference>
<dbReference type="EMBL" id="JACOPS010000002">
    <property type="protein sequence ID" value="MBC5728190.1"/>
    <property type="molecule type" value="Genomic_DNA"/>
</dbReference>
<comment type="caution">
    <text evidence="1">The sequence shown here is derived from an EMBL/GenBank/DDBJ whole genome shotgun (WGS) entry which is preliminary data.</text>
</comment>
<proteinExistence type="predicted"/>